<dbReference type="PANTHER" id="PTHR24264">
    <property type="entry name" value="TRYPSIN-RELATED"/>
    <property type="match status" value="1"/>
</dbReference>
<evidence type="ECO:0000256" key="2">
    <source>
        <dbReference type="ARBA" id="ARBA00022670"/>
    </source>
</evidence>
<evidence type="ECO:0000256" key="1">
    <source>
        <dbReference type="ARBA" id="ARBA00004239"/>
    </source>
</evidence>
<keyword evidence="3" id="KW-0378">Hydrolase</keyword>
<dbReference type="InterPro" id="IPR033116">
    <property type="entry name" value="TRYPSIN_SER"/>
</dbReference>
<dbReference type="PROSITE" id="PS50240">
    <property type="entry name" value="TRYPSIN_DOM"/>
    <property type="match status" value="1"/>
</dbReference>
<dbReference type="GO" id="GO:0005615">
    <property type="term" value="C:extracellular space"/>
    <property type="evidence" value="ECO:0007669"/>
    <property type="project" value="TreeGrafter"/>
</dbReference>
<evidence type="ECO:0000256" key="6">
    <source>
        <dbReference type="ARBA" id="ARBA00024195"/>
    </source>
</evidence>
<protein>
    <recommendedName>
        <fullName evidence="8">trypsin</fullName>
        <ecNumber evidence="8">3.4.21.4</ecNumber>
    </recommendedName>
</protein>
<dbReference type="AlphaFoldDB" id="A0A9Q1GGF3"/>
<accession>A0A9Q1GGF3</accession>
<dbReference type="SUPFAM" id="SSF50494">
    <property type="entry name" value="Trypsin-like serine proteases"/>
    <property type="match status" value="1"/>
</dbReference>
<comment type="catalytic activity">
    <reaction evidence="7">
        <text>Preferential cleavage: Arg-|-Xaa, Lys-|-Xaa.</text>
        <dbReference type="EC" id="3.4.21.4"/>
    </reaction>
</comment>
<gene>
    <name evidence="10" type="ORF">SKAU_G00037960</name>
</gene>
<dbReference type="InterPro" id="IPR009003">
    <property type="entry name" value="Peptidase_S1_PA"/>
</dbReference>
<dbReference type="EMBL" id="JAINUF010000001">
    <property type="protein sequence ID" value="KAJ8383018.1"/>
    <property type="molecule type" value="Genomic_DNA"/>
</dbReference>
<evidence type="ECO:0000256" key="5">
    <source>
        <dbReference type="ARBA" id="ARBA00023157"/>
    </source>
</evidence>
<dbReference type="Gene3D" id="2.40.10.10">
    <property type="entry name" value="Trypsin-like serine proteases"/>
    <property type="match status" value="1"/>
</dbReference>
<dbReference type="InterPro" id="IPR043504">
    <property type="entry name" value="Peptidase_S1_PA_chymotrypsin"/>
</dbReference>
<dbReference type="GO" id="GO:0006508">
    <property type="term" value="P:proteolysis"/>
    <property type="evidence" value="ECO:0007669"/>
    <property type="project" value="UniProtKB-KW"/>
</dbReference>
<reference evidence="10" key="1">
    <citation type="journal article" date="2023" name="Science">
        <title>Genome structures resolve the early diversification of teleost fishes.</title>
        <authorList>
            <person name="Parey E."/>
            <person name="Louis A."/>
            <person name="Montfort J."/>
            <person name="Bouchez O."/>
            <person name="Roques C."/>
            <person name="Iampietro C."/>
            <person name="Lluch J."/>
            <person name="Castinel A."/>
            <person name="Donnadieu C."/>
            <person name="Desvignes T."/>
            <person name="Floi Bucao C."/>
            <person name="Jouanno E."/>
            <person name="Wen M."/>
            <person name="Mejri S."/>
            <person name="Dirks R."/>
            <person name="Jansen H."/>
            <person name="Henkel C."/>
            <person name="Chen W.J."/>
            <person name="Zahm M."/>
            <person name="Cabau C."/>
            <person name="Klopp C."/>
            <person name="Thompson A.W."/>
            <person name="Robinson-Rechavi M."/>
            <person name="Braasch I."/>
            <person name="Lecointre G."/>
            <person name="Bobe J."/>
            <person name="Postlethwait J.H."/>
            <person name="Berthelot C."/>
            <person name="Roest Crollius H."/>
            <person name="Guiguen Y."/>
        </authorList>
    </citation>
    <scope>NUCLEOTIDE SEQUENCE</scope>
    <source>
        <strain evidence="10">WJC10195</strain>
    </source>
</reference>
<dbReference type="InterPro" id="IPR001314">
    <property type="entry name" value="Peptidase_S1A"/>
</dbReference>
<dbReference type="PANTHER" id="PTHR24264:SF83">
    <property type="entry name" value="COMPLEMENT FACTOR I"/>
    <property type="match status" value="1"/>
</dbReference>
<keyword evidence="11" id="KW-1185">Reference proteome</keyword>
<dbReference type="GO" id="GO:0004252">
    <property type="term" value="F:serine-type endopeptidase activity"/>
    <property type="evidence" value="ECO:0007669"/>
    <property type="project" value="UniProtKB-EC"/>
</dbReference>
<comment type="subcellular location">
    <subcellularLocation>
        <location evidence="1">Secreted</location>
        <location evidence="1">Extracellular space</location>
    </subcellularLocation>
</comment>
<evidence type="ECO:0000259" key="9">
    <source>
        <dbReference type="PROSITE" id="PS50240"/>
    </source>
</evidence>
<dbReference type="InterPro" id="IPR001254">
    <property type="entry name" value="Trypsin_dom"/>
</dbReference>
<proteinExistence type="inferred from homology"/>
<keyword evidence="5" id="KW-1015">Disulfide bond</keyword>
<sequence>MAACITRMLLYPRAWPNPEAYKIVFSLWSKLRRQDSTDLARVEKVIIHPQYNPNTYQNDIALLQLDKLPFSTKCIHDNPAIAPACLPWSEYQFKPGDNCVISGWGRQADDRKSLNLRWANVEVIGNCSGIYGSRYFDGMECAGSLDGSVDTCQGDSGGPLVCKDASGVAYAWGIVSWRDKCGVAGHPGIYTKVAHYYEWVRSHTGESSISKYNV</sequence>
<dbReference type="Proteomes" id="UP001152622">
    <property type="component" value="Chromosome 1"/>
</dbReference>
<keyword evidence="2" id="KW-0645">Protease</keyword>
<keyword evidence="4" id="KW-0720">Serine protease</keyword>
<evidence type="ECO:0000313" key="10">
    <source>
        <dbReference type="EMBL" id="KAJ8383018.1"/>
    </source>
</evidence>
<comment type="similarity">
    <text evidence="6">Belongs to the peptidase S1 family. CLIP subfamily.</text>
</comment>
<name>A0A9Q1GGF3_SYNKA</name>
<comment type="caution">
    <text evidence="10">The sequence shown here is derived from an EMBL/GenBank/DDBJ whole genome shotgun (WGS) entry which is preliminary data.</text>
</comment>
<dbReference type="Pfam" id="PF00089">
    <property type="entry name" value="Trypsin"/>
    <property type="match status" value="1"/>
</dbReference>
<dbReference type="PROSITE" id="PS00135">
    <property type="entry name" value="TRYPSIN_SER"/>
    <property type="match status" value="1"/>
</dbReference>
<dbReference type="PRINTS" id="PR00722">
    <property type="entry name" value="CHYMOTRYPSIN"/>
</dbReference>
<evidence type="ECO:0000256" key="8">
    <source>
        <dbReference type="ARBA" id="ARBA00038868"/>
    </source>
</evidence>
<dbReference type="CDD" id="cd00190">
    <property type="entry name" value="Tryp_SPc"/>
    <property type="match status" value="1"/>
</dbReference>
<dbReference type="FunFam" id="2.40.10.10:FF:000002">
    <property type="entry name" value="Transmembrane protease serine"/>
    <property type="match status" value="1"/>
</dbReference>
<dbReference type="EC" id="3.4.21.4" evidence="8"/>
<organism evidence="10 11">
    <name type="scientific">Synaphobranchus kaupii</name>
    <name type="common">Kaup's arrowtooth eel</name>
    <dbReference type="NCBI Taxonomy" id="118154"/>
    <lineage>
        <taxon>Eukaryota</taxon>
        <taxon>Metazoa</taxon>
        <taxon>Chordata</taxon>
        <taxon>Craniata</taxon>
        <taxon>Vertebrata</taxon>
        <taxon>Euteleostomi</taxon>
        <taxon>Actinopterygii</taxon>
        <taxon>Neopterygii</taxon>
        <taxon>Teleostei</taxon>
        <taxon>Anguilliformes</taxon>
        <taxon>Synaphobranchidae</taxon>
        <taxon>Synaphobranchus</taxon>
    </lineage>
</organism>
<dbReference type="InterPro" id="IPR050127">
    <property type="entry name" value="Serine_Proteases_S1"/>
</dbReference>
<evidence type="ECO:0000256" key="7">
    <source>
        <dbReference type="ARBA" id="ARBA00036320"/>
    </source>
</evidence>
<evidence type="ECO:0000256" key="3">
    <source>
        <dbReference type="ARBA" id="ARBA00022801"/>
    </source>
</evidence>
<evidence type="ECO:0000313" key="11">
    <source>
        <dbReference type="Proteomes" id="UP001152622"/>
    </source>
</evidence>
<dbReference type="OrthoDB" id="19606at2759"/>
<feature type="domain" description="Peptidase S1" evidence="9">
    <location>
        <begin position="1"/>
        <end position="205"/>
    </location>
</feature>
<evidence type="ECO:0000256" key="4">
    <source>
        <dbReference type="ARBA" id="ARBA00022825"/>
    </source>
</evidence>
<dbReference type="SMART" id="SM00020">
    <property type="entry name" value="Tryp_SPc"/>
    <property type="match status" value="1"/>
</dbReference>